<evidence type="ECO:0000313" key="8">
    <source>
        <dbReference type="EMBL" id="OCK44068.1"/>
    </source>
</evidence>
<keyword evidence="3 6" id="KW-0808">Transferase</keyword>
<dbReference type="InterPro" id="IPR007848">
    <property type="entry name" value="Small_mtfrase_dom"/>
</dbReference>
<dbReference type="OrthoDB" id="5383291at2"/>
<dbReference type="PROSITE" id="PS01131">
    <property type="entry name" value="RRNA_A_DIMETH"/>
    <property type="match status" value="1"/>
</dbReference>
<dbReference type="PANTHER" id="PTHR47739">
    <property type="entry name" value="TRNA1(VAL) (ADENINE(37)-N6)-METHYLTRANSFERASE"/>
    <property type="match status" value="1"/>
</dbReference>
<gene>
    <name evidence="8" type="ORF">BA195_05095</name>
</gene>
<feature type="domain" description="Methyltransferase small" evidence="7">
    <location>
        <begin position="37"/>
        <end position="129"/>
    </location>
</feature>
<dbReference type="InterPro" id="IPR050210">
    <property type="entry name" value="tRNA_Adenine-N(6)_MTase"/>
</dbReference>
<evidence type="ECO:0000256" key="3">
    <source>
        <dbReference type="ARBA" id="ARBA00022679"/>
    </source>
</evidence>
<comment type="catalytic activity">
    <reaction evidence="6">
        <text>adenosine(37) in tRNA1(Val) + S-adenosyl-L-methionine = N(6)-methyladenosine(37) in tRNA1(Val) + S-adenosyl-L-homocysteine + H(+)</text>
        <dbReference type="Rhea" id="RHEA:43160"/>
        <dbReference type="Rhea" id="RHEA-COMP:10369"/>
        <dbReference type="Rhea" id="RHEA-COMP:10370"/>
        <dbReference type="ChEBI" id="CHEBI:15378"/>
        <dbReference type="ChEBI" id="CHEBI:57856"/>
        <dbReference type="ChEBI" id="CHEBI:59789"/>
        <dbReference type="ChEBI" id="CHEBI:74411"/>
        <dbReference type="ChEBI" id="CHEBI:74449"/>
        <dbReference type="EC" id="2.1.1.223"/>
    </reaction>
</comment>
<dbReference type="GO" id="GO:0000179">
    <property type="term" value="F:rRNA (adenine-N6,N6-)-dimethyltransferase activity"/>
    <property type="evidence" value="ECO:0007669"/>
    <property type="project" value="InterPro"/>
</dbReference>
<dbReference type="InterPro" id="IPR022882">
    <property type="entry name" value="tRNA_adenine-N6_MeTrfase"/>
</dbReference>
<dbReference type="InterPro" id="IPR002052">
    <property type="entry name" value="DNA_methylase_N6_adenine_CS"/>
</dbReference>
<dbReference type="AlphaFoldDB" id="A0A1B9Y2M6"/>
<keyword evidence="5 6" id="KW-0819">tRNA processing</keyword>
<evidence type="ECO:0000313" key="9">
    <source>
        <dbReference type="Proteomes" id="UP000093186"/>
    </source>
</evidence>
<dbReference type="Gene3D" id="3.40.50.150">
    <property type="entry name" value="Vaccinia Virus protein VP39"/>
    <property type="match status" value="1"/>
</dbReference>
<comment type="subcellular location">
    <subcellularLocation>
        <location evidence="6">Cytoplasm</location>
    </subcellularLocation>
</comment>
<dbReference type="EMBL" id="MAKX01000001">
    <property type="protein sequence ID" value="OCK44068.1"/>
    <property type="molecule type" value="Genomic_DNA"/>
</dbReference>
<evidence type="ECO:0000256" key="6">
    <source>
        <dbReference type="HAMAP-Rule" id="MF_01872"/>
    </source>
</evidence>
<dbReference type="EC" id="2.1.1.223" evidence="6"/>
<dbReference type="HAMAP" id="MF_01872">
    <property type="entry name" value="tRNA_methyltr_YfiC"/>
    <property type="match status" value="1"/>
</dbReference>
<keyword evidence="1 6" id="KW-0963">Cytoplasm</keyword>
<sequence>MKPFQFKKFTVAQDKTAMKIGTDGVLLGAWCALPEFPDSVLDIGSGTGLISLMIAQRTDAMTIDAVEVDAAAYEQTVANFEQSDWGDRLFCYNASFNDFVTEMIEEEEQYDIIVSNPPFYTDNFETNDVSRNKARFTSSLSFKELIVGVAKILAQKGMFSVIIPYKEEVEFLKIALEYNLFLNKVCHVKGNENSVIKRSLLTLSFEEKEIEKELLVIEKERHQYTDAYINLTKDFYLKM</sequence>
<dbReference type="GO" id="GO:0008033">
    <property type="term" value="P:tRNA processing"/>
    <property type="evidence" value="ECO:0007669"/>
    <property type="project" value="UniProtKB-UniRule"/>
</dbReference>
<reference evidence="8 9" key="1">
    <citation type="submission" date="2016-06" db="EMBL/GenBank/DDBJ databases">
        <title>Draft Genome Sequence of Tenacibaculum soleae UCD-KL19.</title>
        <authorList>
            <person name="Eisen J.A."/>
            <person name="Coil D.A."/>
            <person name="Lujan K.M."/>
        </authorList>
    </citation>
    <scope>NUCLEOTIDE SEQUENCE [LARGE SCALE GENOMIC DNA]</scope>
    <source>
        <strain evidence="8 9">UCD-KL19</strain>
    </source>
</reference>
<organism evidence="8 9">
    <name type="scientific">Tenacibaculum soleae</name>
    <dbReference type="NCBI Taxonomy" id="447689"/>
    <lineage>
        <taxon>Bacteria</taxon>
        <taxon>Pseudomonadati</taxon>
        <taxon>Bacteroidota</taxon>
        <taxon>Flavobacteriia</taxon>
        <taxon>Flavobacteriales</taxon>
        <taxon>Flavobacteriaceae</taxon>
        <taxon>Tenacibaculum</taxon>
    </lineage>
</organism>
<dbReference type="GO" id="GO:0005737">
    <property type="term" value="C:cytoplasm"/>
    <property type="evidence" value="ECO:0007669"/>
    <property type="project" value="UniProtKB-SubCell"/>
</dbReference>
<keyword evidence="2 6" id="KW-0489">Methyltransferase</keyword>
<keyword evidence="4 6" id="KW-0949">S-adenosyl-L-methionine</keyword>
<evidence type="ECO:0000256" key="1">
    <source>
        <dbReference type="ARBA" id="ARBA00022490"/>
    </source>
</evidence>
<evidence type="ECO:0000256" key="5">
    <source>
        <dbReference type="ARBA" id="ARBA00022694"/>
    </source>
</evidence>
<dbReference type="InterPro" id="IPR029063">
    <property type="entry name" value="SAM-dependent_MTases_sf"/>
</dbReference>
<dbReference type="GO" id="GO:0016430">
    <property type="term" value="F:tRNA (adenine-N6)-methyltransferase activity"/>
    <property type="evidence" value="ECO:0007669"/>
    <property type="project" value="UniProtKB-UniRule"/>
</dbReference>
<accession>A0A1B9Y2M6</accession>
<dbReference type="InterPro" id="IPR020596">
    <property type="entry name" value="rRNA_Ade_Mease_Trfase_CS"/>
</dbReference>
<comment type="function">
    <text evidence="6">Specifically methylates the adenine in position 37 of tRNA(1)(Val) (anticodon cmo5UAC).</text>
</comment>
<keyword evidence="9" id="KW-1185">Reference proteome</keyword>
<name>A0A1B9Y2M6_9FLAO</name>
<dbReference type="Pfam" id="PF05175">
    <property type="entry name" value="MTS"/>
    <property type="match status" value="1"/>
</dbReference>
<dbReference type="SUPFAM" id="SSF53335">
    <property type="entry name" value="S-adenosyl-L-methionine-dependent methyltransferases"/>
    <property type="match status" value="1"/>
</dbReference>
<dbReference type="Proteomes" id="UP000093186">
    <property type="component" value="Unassembled WGS sequence"/>
</dbReference>
<comment type="similarity">
    <text evidence="6">Belongs to the methyltransferase superfamily. tRNA (adenine-N(6)-)-methyltransferase family.</text>
</comment>
<dbReference type="PROSITE" id="PS00092">
    <property type="entry name" value="N6_MTASE"/>
    <property type="match status" value="1"/>
</dbReference>
<dbReference type="GO" id="GO:0003676">
    <property type="term" value="F:nucleic acid binding"/>
    <property type="evidence" value="ECO:0007669"/>
    <property type="project" value="InterPro"/>
</dbReference>
<proteinExistence type="inferred from homology"/>
<comment type="caution">
    <text evidence="8">The sequence shown here is derived from an EMBL/GenBank/DDBJ whole genome shotgun (WGS) entry which is preliminary data.</text>
</comment>
<dbReference type="RefSeq" id="WP_068703096.1">
    <property type="nucleotide sequence ID" value="NZ_JAUOSW010000005.1"/>
</dbReference>
<dbReference type="STRING" id="447689.BA195_05095"/>
<evidence type="ECO:0000256" key="4">
    <source>
        <dbReference type="ARBA" id="ARBA00022691"/>
    </source>
</evidence>
<evidence type="ECO:0000259" key="7">
    <source>
        <dbReference type="Pfam" id="PF05175"/>
    </source>
</evidence>
<dbReference type="PANTHER" id="PTHR47739:SF1">
    <property type="entry name" value="TRNA1(VAL) (ADENINE(37)-N6)-METHYLTRANSFERASE"/>
    <property type="match status" value="1"/>
</dbReference>
<evidence type="ECO:0000256" key="2">
    <source>
        <dbReference type="ARBA" id="ARBA00022603"/>
    </source>
</evidence>
<dbReference type="CDD" id="cd02440">
    <property type="entry name" value="AdoMet_MTases"/>
    <property type="match status" value="1"/>
</dbReference>
<protein>
    <recommendedName>
        <fullName evidence="6">tRNA1(Val) (adenine(37)-N6)-methyltransferase</fullName>
        <ecNumber evidence="6">2.1.1.223</ecNumber>
    </recommendedName>
    <alternativeName>
        <fullName evidence="6">tRNA m6A37 methyltransferase</fullName>
    </alternativeName>
</protein>